<dbReference type="AlphaFoldDB" id="A0A1M5NQD0"/>
<protein>
    <submittedName>
        <fullName evidence="2">Uncharacterized protein</fullName>
    </submittedName>
</protein>
<accession>A0A1M5NQD0</accession>
<keyword evidence="1" id="KW-0472">Membrane</keyword>
<organism evidence="2 3">
    <name type="scientific">Marisediminitalea aggregata</name>
    <dbReference type="NCBI Taxonomy" id="634436"/>
    <lineage>
        <taxon>Bacteria</taxon>
        <taxon>Pseudomonadati</taxon>
        <taxon>Pseudomonadota</taxon>
        <taxon>Gammaproteobacteria</taxon>
        <taxon>Alteromonadales</taxon>
        <taxon>Alteromonadaceae</taxon>
        <taxon>Marisediminitalea</taxon>
    </lineage>
</organism>
<evidence type="ECO:0000313" key="2">
    <source>
        <dbReference type="EMBL" id="SHG91163.1"/>
    </source>
</evidence>
<keyword evidence="1" id="KW-0812">Transmembrane</keyword>
<evidence type="ECO:0000256" key="1">
    <source>
        <dbReference type="SAM" id="Phobius"/>
    </source>
</evidence>
<proteinExistence type="predicted"/>
<dbReference type="EMBL" id="FQWD01000005">
    <property type="protein sequence ID" value="SHG91163.1"/>
    <property type="molecule type" value="Genomic_DNA"/>
</dbReference>
<keyword evidence="1" id="KW-1133">Transmembrane helix</keyword>
<dbReference type="Proteomes" id="UP000184520">
    <property type="component" value="Unassembled WGS sequence"/>
</dbReference>
<feature type="transmembrane region" description="Helical" evidence="1">
    <location>
        <begin position="12"/>
        <end position="36"/>
    </location>
</feature>
<gene>
    <name evidence="2" type="ORF">SAMN05216361_3303</name>
</gene>
<keyword evidence="3" id="KW-1185">Reference proteome</keyword>
<reference evidence="3" key="1">
    <citation type="submission" date="2016-11" db="EMBL/GenBank/DDBJ databases">
        <authorList>
            <person name="Varghese N."/>
            <person name="Submissions S."/>
        </authorList>
    </citation>
    <scope>NUCLEOTIDE SEQUENCE [LARGE SCALE GENOMIC DNA]</scope>
    <source>
        <strain evidence="3">CGMCC 1.8995</strain>
    </source>
</reference>
<sequence>MAVEAIHKIKNTFMLFIYISSLTMNSIVFAACIINVEQKAIY</sequence>
<name>A0A1M5NQD0_9ALTE</name>
<evidence type="ECO:0000313" key="3">
    <source>
        <dbReference type="Proteomes" id="UP000184520"/>
    </source>
</evidence>